<gene>
    <name evidence="1" type="ORF">GCM10022207_67270</name>
</gene>
<comment type="caution">
    <text evidence="1">The sequence shown here is derived from an EMBL/GenBank/DDBJ whole genome shotgun (WGS) entry which is preliminary data.</text>
</comment>
<name>A0ABP7L062_9ACTN</name>
<reference evidence="2" key="1">
    <citation type="journal article" date="2019" name="Int. J. Syst. Evol. Microbiol.">
        <title>The Global Catalogue of Microorganisms (GCM) 10K type strain sequencing project: providing services to taxonomists for standard genome sequencing and annotation.</title>
        <authorList>
            <consortium name="The Broad Institute Genomics Platform"/>
            <consortium name="The Broad Institute Genome Sequencing Center for Infectious Disease"/>
            <person name="Wu L."/>
            <person name="Ma J."/>
        </authorList>
    </citation>
    <scope>NUCLEOTIDE SEQUENCE [LARGE SCALE GENOMIC DNA]</scope>
    <source>
        <strain evidence="2">JCM 16578</strain>
    </source>
</reference>
<dbReference type="EMBL" id="BAAAZA010000026">
    <property type="protein sequence ID" value="GAA3890270.1"/>
    <property type="molecule type" value="Genomic_DNA"/>
</dbReference>
<protein>
    <submittedName>
        <fullName evidence="1">Uncharacterized protein</fullName>
    </submittedName>
</protein>
<keyword evidence="2" id="KW-1185">Reference proteome</keyword>
<proteinExistence type="predicted"/>
<evidence type="ECO:0000313" key="2">
    <source>
        <dbReference type="Proteomes" id="UP001501563"/>
    </source>
</evidence>
<sequence length="58" mass="6236">MSFLTVGWQPVINAGLPPQHPGDDASPVATVGWLPKLGTAFYPYPDDDPEAEEGMVRP</sequence>
<dbReference type="Proteomes" id="UP001501563">
    <property type="component" value="Unassembled WGS sequence"/>
</dbReference>
<accession>A0ABP7L062</accession>
<dbReference type="RefSeq" id="WP_331268501.1">
    <property type="nucleotide sequence ID" value="NZ_BAAAZA010000026.1"/>
</dbReference>
<evidence type="ECO:0000313" key="1">
    <source>
        <dbReference type="EMBL" id="GAA3890270.1"/>
    </source>
</evidence>
<organism evidence="1 2">
    <name type="scientific">Streptomyces lannensis</name>
    <dbReference type="NCBI Taxonomy" id="766498"/>
    <lineage>
        <taxon>Bacteria</taxon>
        <taxon>Bacillati</taxon>
        <taxon>Actinomycetota</taxon>
        <taxon>Actinomycetes</taxon>
        <taxon>Kitasatosporales</taxon>
        <taxon>Streptomycetaceae</taxon>
        <taxon>Streptomyces</taxon>
    </lineage>
</organism>